<organism evidence="2 3">
    <name type="scientific">Rhodococcus koreensis</name>
    <dbReference type="NCBI Taxonomy" id="99653"/>
    <lineage>
        <taxon>Bacteria</taxon>
        <taxon>Bacillati</taxon>
        <taxon>Actinomycetota</taxon>
        <taxon>Actinomycetes</taxon>
        <taxon>Mycobacteriales</taxon>
        <taxon>Nocardiaceae</taxon>
        <taxon>Rhodococcus</taxon>
    </lineage>
</organism>
<protein>
    <submittedName>
        <fullName evidence="2">Muconolactone delta-isomerase</fullName>
    </submittedName>
</protein>
<feature type="domain" description="Muconolactone isomerase" evidence="1">
    <location>
        <begin position="10"/>
        <end position="79"/>
    </location>
</feature>
<name>A0A1H5ELD0_9NOCA</name>
<reference evidence="3" key="1">
    <citation type="submission" date="2016-10" db="EMBL/GenBank/DDBJ databases">
        <authorList>
            <person name="Varghese N."/>
            <person name="Submissions S."/>
        </authorList>
    </citation>
    <scope>NUCLEOTIDE SEQUENCE [LARGE SCALE GENOMIC DNA]</scope>
    <source>
        <strain evidence="3">DSM 44498</strain>
    </source>
</reference>
<dbReference type="RefSeq" id="WP_072949735.1">
    <property type="nucleotide sequence ID" value="NZ_FNSV01000006.1"/>
</dbReference>
<evidence type="ECO:0000313" key="2">
    <source>
        <dbReference type="EMBL" id="SED91880.1"/>
    </source>
</evidence>
<accession>A0A1H5ELD0</accession>
<dbReference type="AlphaFoldDB" id="A0A1H5ELD0"/>
<dbReference type="EMBL" id="FNSV01000006">
    <property type="protein sequence ID" value="SED91880.1"/>
    <property type="molecule type" value="Genomic_DNA"/>
</dbReference>
<evidence type="ECO:0000313" key="3">
    <source>
        <dbReference type="Proteomes" id="UP000183561"/>
    </source>
</evidence>
<sequence length="90" mass="10225">MKFLVTGTFVPEADHETHMDAERRRVRELKEQGVLEQAFRRADRTGAYLIVDAPSITDVEKAIATLPFVETGIMEADIEEIESLDFIWAS</sequence>
<dbReference type="InterPro" id="IPR011008">
    <property type="entry name" value="Dimeric_a/b-barrel"/>
</dbReference>
<dbReference type="Gene3D" id="3.30.70.1060">
    <property type="entry name" value="Dimeric alpha+beta barrel"/>
    <property type="match status" value="1"/>
</dbReference>
<dbReference type="GO" id="GO:0016853">
    <property type="term" value="F:isomerase activity"/>
    <property type="evidence" value="ECO:0007669"/>
    <property type="project" value="UniProtKB-KW"/>
</dbReference>
<evidence type="ECO:0000259" key="1">
    <source>
        <dbReference type="Pfam" id="PF02426"/>
    </source>
</evidence>
<dbReference type="Proteomes" id="UP000183561">
    <property type="component" value="Unassembled WGS sequence"/>
</dbReference>
<keyword evidence="2" id="KW-0413">Isomerase</keyword>
<gene>
    <name evidence="2" type="ORF">SAMN04490239_9259</name>
</gene>
<proteinExistence type="predicted"/>
<dbReference type="SUPFAM" id="SSF54909">
    <property type="entry name" value="Dimeric alpha+beta barrel"/>
    <property type="match status" value="1"/>
</dbReference>
<dbReference type="InterPro" id="IPR026029">
    <property type="entry name" value="MLI_dom"/>
</dbReference>
<dbReference type="Pfam" id="PF02426">
    <property type="entry name" value="MIase"/>
    <property type="match status" value="1"/>
</dbReference>
<keyword evidence="3" id="KW-1185">Reference proteome</keyword>